<keyword evidence="3" id="KW-1185">Reference proteome</keyword>
<sequence length="370" mass="42853">MKIKTCCILNIAPIYRIPIFNLMGKELPCDFFVGDKVGSPIKKMDYAKLLGFTKELQNKRIYHNFYWQKGAVAAVFKPYKNYILTGEPFCLSSWLILILAKILGKKTYLWSHGWYGNETRSKRILKKIFFNLATKLLLYGDYARELMIKEGFKADKLIPIYNSLDYDSQINFRNKSTQTSIYFEHFGNRNPVLLYVGRIQKIKKLDLLIEVVGILSKEENHACNLVIIGRETDDFELKNLVDKLGLQTSVWFYGESYKEEELAELIYNATLSVTPGNIGLTVMHSMVYGLPVITHNNFAEQGPEFEAIQPGFTGDYFEEDNINDLLRVIKSWLVKTNNQKENVRNDCYKIIDEKYNPHNQIKILKSVLST</sequence>
<feature type="domain" description="Glycosyl transferase family 1" evidence="1">
    <location>
        <begin position="188"/>
        <end position="338"/>
    </location>
</feature>
<evidence type="ECO:0000313" key="3">
    <source>
        <dbReference type="Proteomes" id="UP000266118"/>
    </source>
</evidence>
<accession>A0A386HQD4</accession>
<dbReference type="GO" id="GO:0016757">
    <property type="term" value="F:glycosyltransferase activity"/>
    <property type="evidence" value="ECO:0007669"/>
    <property type="project" value="InterPro"/>
</dbReference>
<evidence type="ECO:0000313" key="2">
    <source>
        <dbReference type="EMBL" id="AYD47983.1"/>
    </source>
</evidence>
<dbReference type="RefSeq" id="WP_119987967.1">
    <property type="nucleotide sequence ID" value="NZ_CP032489.1"/>
</dbReference>
<dbReference type="InterPro" id="IPR001296">
    <property type="entry name" value="Glyco_trans_1"/>
</dbReference>
<reference evidence="2 3" key="1">
    <citation type="submission" date="2018-09" db="EMBL/GenBank/DDBJ databases">
        <title>Arachidicoccus sp. nov., a bacterium isolated from soil.</title>
        <authorList>
            <person name="Weon H.-Y."/>
            <person name="Kwon S.-W."/>
            <person name="Lee S.A."/>
        </authorList>
    </citation>
    <scope>NUCLEOTIDE SEQUENCE [LARGE SCALE GENOMIC DNA]</scope>
    <source>
        <strain evidence="2 3">KIS59-12</strain>
    </source>
</reference>
<dbReference type="AlphaFoldDB" id="A0A386HQD4"/>
<dbReference type="SUPFAM" id="SSF53756">
    <property type="entry name" value="UDP-Glycosyltransferase/glycogen phosphorylase"/>
    <property type="match status" value="1"/>
</dbReference>
<dbReference type="EMBL" id="CP032489">
    <property type="protein sequence ID" value="AYD47983.1"/>
    <property type="molecule type" value="Genomic_DNA"/>
</dbReference>
<dbReference type="Proteomes" id="UP000266118">
    <property type="component" value="Chromosome"/>
</dbReference>
<dbReference type="InterPro" id="IPR050194">
    <property type="entry name" value="Glycosyltransferase_grp1"/>
</dbReference>
<organism evidence="2 3">
    <name type="scientific">Arachidicoccus soli</name>
    <dbReference type="NCBI Taxonomy" id="2341117"/>
    <lineage>
        <taxon>Bacteria</taxon>
        <taxon>Pseudomonadati</taxon>
        <taxon>Bacteroidota</taxon>
        <taxon>Chitinophagia</taxon>
        <taxon>Chitinophagales</taxon>
        <taxon>Chitinophagaceae</taxon>
        <taxon>Arachidicoccus</taxon>
    </lineage>
</organism>
<dbReference type="KEGG" id="ark:D6B99_10505"/>
<name>A0A386HQD4_9BACT</name>
<dbReference type="Pfam" id="PF00534">
    <property type="entry name" value="Glycos_transf_1"/>
    <property type="match status" value="1"/>
</dbReference>
<gene>
    <name evidence="2" type="ORF">D6B99_10505</name>
</gene>
<keyword evidence="2" id="KW-0808">Transferase</keyword>
<protein>
    <submittedName>
        <fullName evidence="2">Glycosyltransferase</fullName>
    </submittedName>
</protein>
<dbReference type="PANTHER" id="PTHR45947">
    <property type="entry name" value="SULFOQUINOVOSYL TRANSFERASE SQD2"/>
    <property type="match status" value="1"/>
</dbReference>
<proteinExistence type="predicted"/>
<evidence type="ECO:0000259" key="1">
    <source>
        <dbReference type="Pfam" id="PF00534"/>
    </source>
</evidence>
<dbReference type="CDD" id="cd03801">
    <property type="entry name" value="GT4_PimA-like"/>
    <property type="match status" value="1"/>
</dbReference>
<dbReference type="Gene3D" id="3.40.50.2000">
    <property type="entry name" value="Glycogen Phosphorylase B"/>
    <property type="match status" value="2"/>
</dbReference>
<dbReference type="PANTHER" id="PTHR45947:SF3">
    <property type="entry name" value="SULFOQUINOVOSYL TRANSFERASE SQD2"/>
    <property type="match status" value="1"/>
</dbReference>
<dbReference type="OrthoDB" id="9811239at2"/>